<protein>
    <recommendedName>
        <fullName evidence="8">Telomere-associated protein Rif1 N-terminal domain-containing protein</fullName>
    </recommendedName>
</protein>
<evidence type="ECO:0000256" key="2">
    <source>
        <dbReference type="ARBA" id="ARBA00004574"/>
    </source>
</evidence>
<accession>A0A9W4IZ28</accession>
<feature type="region of interest" description="Disordered" evidence="7">
    <location>
        <begin position="1680"/>
        <end position="1721"/>
    </location>
</feature>
<dbReference type="OrthoDB" id="341477at2759"/>
<feature type="compositionally biased region" description="Low complexity" evidence="7">
    <location>
        <begin position="1248"/>
        <end position="1259"/>
    </location>
</feature>
<name>A0A9W4IZ28_9EURO</name>
<evidence type="ECO:0000313" key="10">
    <source>
        <dbReference type="Proteomes" id="UP001152592"/>
    </source>
</evidence>
<dbReference type="PANTHER" id="PTHR22928">
    <property type="entry name" value="TELOMERE-ASSOCIATED PROTEIN RIF1"/>
    <property type="match status" value="1"/>
</dbReference>
<feature type="compositionally biased region" description="Polar residues" evidence="7">
    <location>
        <begin position="1100"/>
        <end position="1113"/>
    </location>
</feature>
<feature type="compositionally biased region" description="Polar residues" evidence="7">
    <location>
        <begin position="25"/>
        <end position="36"/>
    </location>
</feature>
<dbReference type="PANTHER" id="PTHR22928:SF3">
    <property type="entry name" value="TELOMERE-ASSOCIATED PROTEIN RIF1"/>
    <property type="match status" value="1"/>
</dbReference>
<feature type="region of interest" description="Disordered" evidence="7">
    <location>
        <begin position="1160"/>
        <end position="1623"/>
    </location>
</feature>
<reference evidence="9" key="1">
    <citation type="submission" date="2021-07" db="EMBL/GenBank/DDBJ databases">
        <authorList>
            <person name="Branca A.L. A."/>
        </authorList>
    </citation>
    <scope>NUCLEOTIDE SEQUENCE</scope>
</reference>
<keyword evidence="5" id="KW-0539">Nucleus</keyword>
<feature type="compositionally biased region" description="Acidic residues" evidence="7">
    <location>
        <begin position="1680"/>
        <end position="1689"/>
    </location>
</feature>
<dbReference type="Proteomes" id="UP001152592">
    <property type="component" value="Unassembled WGS sequence"/>
</dbReference>
<feature type="compositionally biased region" description="Basic residues" evidence="7">
    <location>
        <begin position="1260"/>
        <end position="1276"/>
    </location>
</feature>
<keyword evidence="4" id="KW-0779">Telomere</keyword>
<organism evidence="9 10">
    <name type="scientific">Penicillium salamii</name>
    <dbReference type="NCBI Taxonomy" id="1612424"/>
    <lineage>
        <taxon>Eukaryota</taxon>
        <taxon>Fungi</taxon>
        <taxon>Dikarya</taxon>
        <taxon>Ascomycota</taxon>
        <taxon>Pezizomycotina</taxon>
        <taxon>Eurotiomycetes</taxon>
        <taxon>Eurotiomycetidae</taxon>
        <taxon>Eurotiales</taxon>
        <taxon>Aspergillaceae</taxon>
        <taxon>Penicillium</taxon>
    </lineage>
</organism>
<feature type="compositionally biased region" description="Low complexity" evidence="7">
    <location>
        <begin position="1693"/>
        <end position="1709"/>
    </location>
</feature>
<feature type="region of interest" description="Disordered" evidence="7">
    <location>
        <begin position="1"/>
        <end position="93"/>
    </location>
</feature>
<feature type="compositionally biased region" description="Polar residues" evidence="7">
    <location>
        <begin position="1303"/>
        <end position="1314"/>
    </location>
</feature>
<feature type="compositionally biased region" description="Polar residues" evidence="7">
    <location>
        <begin position="1710"/>
        <end position="1721"/>
    </location>
</feature>
<keyword evidence="6" id="KW-0131">Cell cycle</keyword>
<feature type="compositionally biased region" description="Polar residues" evidence="7">
    <location>
        <begin position="676"/>
        <end position="696"/>
    </location>
</feature>
<evidence type="ECO:0000256" key="4">
    <source>
        <dbReference type="ARBA" id="ARBA00022895"/>
    </source>
</evidence>
<dbReference type="GO" id="GO:0140445">
    <property type="term" value="C:chromosome, telomeric repeat region"/>
    <property type="evidence" value="ECO:0007669"/>
    <property type="project" value="TreeGrafter"/>
</dbReference>
<evidence type="ECO:0000259" key="8">
    <source>
        <dbReference type="Pfam" id="PF12231"/>
    </source>
</evidence>
<gene>
    <name evidence="9" type="ORF">PSALAMII_LOCUS4436</name>
</gene>
<proteinExistence type="predicted"/>
<evidence type="ECO:0000256" key="5">
    <source>
        <dbReference type="ARBA" id="ARBA00023242"/>
    </source>
</evidence>
<feature type="region of interest" description="Disordered" evidence="7">
    <location>
        <begin position="1060"/>
        <end position="1113"/>
    </location>
</feature>
<dbReference type="InterPro" id="IPR022031">
    <property type="entry name" value="Rif1_N"/>
</dbReference>
<feature type="compositionally biased region" description="Polar residues" evidence="7">
    <location>
        <begin position="1280"/>
        <end position="1296"/>
    </location>
</feature>
<evidence type="ECO:0000256" key="3">
    <source>
        <dbReference type="ARBA" id="ARBA00022454"/>
    </source>
</evidence>
<evidence type="ECO:0000256" key="6">
    <source>
        <dbReference type="ARBA" id="ARBA00023306"/>
    </source>
</evidence>
<comment type="subcellular location">
    <subcellularLocation>
        <location evidence="2">Chromosome</location>
        <location evidence="2">Telomere</location>
    </subcellularLocation>
    <subcellularLocation>
        <location evidence="1">Nucleus</location>
    </subcellularLocation>
</comment>
<comment type="caution">
    <text evidence="9">The sequence shown here is derived from an EMBL/GenBank/DDBJ whole genome shotgun (WGS) entry which is preliminary data.</text>
</comment>
<feature type="compositionally biased region" description="Polar residues" evidence="7">
    <location>
        <begin position="1591"/>
        <end position="1609"/>
    </location>
</feature>
<keyword evidence="3" id="KW-0158">Chromosome</keyword>
<dbReference type="GO" id="GO:0000723">
    <property type="term" value="P:telomere maintenance"/>
    <property type="evidence" value="ECO:0007669"/>
    <property type="project" value="TreeGrafter"/>
</dbReference>
<evidence type="ECO:0000256" key="1">
    <source>
        <dbReference type="ARBA" id="ARBA00004123"/>
    </source>
</evidence>
<dbReference type="GO" id="GO:0005634">
    <property type="term" value="C:nucleus"/>
    <property type="evidence" value="ECO:0007669"/>
    <property type="project" value="UniProtKB-SubCell"/>
</dbReference>
<feature type="compositionally biased region" description="Low complexity" evidence="7">
    <location>
        <begin position="1189"/>
        <end position="1201"/>
    </location>
</feature>
<feature type="compositionally biased region" description="Low complexity" evidence="7">
    <location>
        <begin position="1491"/>
        <end position="1511"/>
    </location>
</feature>
<feature type="compositionally biased region" description="Polar residues" evidence="7">
    <location>
        <begin position="1321"/>
        <end position="1330"/>
    </location>
</feature>
<evidence type="ECO:0000313" key="9">
    <source>
        <dbReference type="EMBL" id="CAG8369084.1"/>
    </source>
</evidence>
<sequence length="1768" mass="193520">MVEFLSARPPTPPRTAPRAVIDENQIASPLTVSTPKASPFASLEAGPETSSRSSKRVNFSPWPKYIKPPTFTSASQPASDIKNIPSTDSKPAKSILKTSQLPIPVWSPNVDTFTAESLAMLLESVIQQLAGESTTSRLDAYMQFFSALRTYDGIPAGQEVGDKLNLITDFIQRDVNRDLTNAEIQDTNLANQALKLTAAFIWHPQISTKIPDDFKTFVVDHSITTLHESKAPKSVLTHYMSIISTQNFSPKIMTHARVTRLLTVLQHISSRISGNGIISHRLNAYQRLWAQARPVFLSQPGLWIENLFRGMLHHVKDTRDKAITFGFRIAAEVGPNAAISKSVREFFDHPLEHDRKIVAEIRERMTRMMTYTESGVHVPQIWSVTILLLRNKRWNLEHWHHYKEWLLVLQKCFNCSEPLIKAQAIIGWNRFVSVVGPEECTSRSLLKMLGKPVLSQFDRRKSDKLGQPPSQLALNSYHTLLYYTFRPSATYQHLDFIWEEYVLNPSSGIFSSAPALSDCLSRVVSSLLWSTQAKIWTEGRIDDPNKVDADELPSADSKWVRSRCSSILKVFENMFKTSVWIDGAVATSNVALAWRNLCSALSLASSKEITSSGESMQAVAGILGLLHRLWVAGPSSLNANNPDTFLERFQYLSTTMTASIGGIPVAEKLFMKYADETSTTPSDPTNRNRQPGTSPESPLLHLIRSTSSAEGCISPSESYKSLVMSTIEAACKSKPFRGSRLELLHQCAELCTADTGVFPRDLSLSELVWDATAQAASNALQSFPIESARERDGSVSRDFDNVIKILSSGLVFPSAFDEWSKLLDYFVHVVRTEKGTQVIAAMIVEPMAERIMHLPVGNTYLPLKSLFGHSSSISFLQGTGLGINPGGGQLPGPAAFPYKFLESVSRTLYSAYDEFGASESGNLAEFIEALASFLGTGAPQFQCQVLQNLQASMGAWLRDELPENIFDMDRGAGSEIDHARLALSMSTLNVLQSSAPHDPASLKNFEPILVAGFESSHLSVTKRFVGFWKSSSASQDCSLHSNSLKQAVQTAESRLHSLASPVENDDMDIEIVPPNLPQDSTDLPANGFENVAQPARDSEPSSSPVEQTETTLSKGIEQVTEPQLPSNLQQEAADGQIENVITASRKRLTRREMFSMIESIQSSSPAATPRKLGFNTPPHLRRIQSGESAPELLLTPTLAPAENEDGFFGSSPTPGTRDPTPTAKSNLPGHVSQNVTSSQEADPPSSPPEISSQSPSPQKSKNHTRKVRRKAAKARKALIGNSTIQSTVNSPATSRLATEHDTASTSVDDVNGTDNNKENADSTPRPNTETPGRRLRSARGKESELVPEQSPAQQLDSPDRTPVPKPRNSKSGPGSSAKRKQNSPNSAQEPAPQAMDESSDAQVDSIMDSSEETETQIASQLGLDLELAVVVDDKPQTNLTKPVEPPLRKRKRDEDKPPTSATRNDRRRSTRLSTAQETLNVEVPETEETRSQSPAASTVSQSVSSIKSMSPAATRRSARNSQRKESINPHPEPVSASQKSPATEVANDETPRPSKKSRKSSRFGDLSISGFHGEIEPLSASRGSSRKTRSQQDTIDSQPLTQPQFSLSSPEEKKGRIDLSHESMDVDIVPESLIDEKAAIQILPPVSTEEATDSQVSEIAQSIGDGPGLGEPETKMDLEMGTEEAEAETVNDTLEQATSLATASTQTQEESATQSHPDVTESGITQSLKNILGDMQLATLGPEALREVDDLLFNIRVQAHDASQRHHT</sequence>
<feature type="region of interest" description="Disordered" evidence="7">
    <location>
        <begin position="676"/>
        <end position="699"/>
    </location>
</feature>
<feature type="compositionally biased region" description="Polar residues" evidence="7">
    <location>
        <begin position="1231"/>
        <end position="1240"/>
    </location>
</feature>
<evidence type="ECO:0000256" key="7">
    <source>
        <dbReference type="SAM" id="MobiDB-lite"/>
    </source>
</evidence>
<feature type="domain" description="Telomere-associated protein Rif1 N-terminal" evidence="8">
    <location>
        <begin position="129"/>
        <end position="502"/>
    </location>
</feature>
<feature type="compositionally biased region" description="Polar residues" evidence="7">
    <location>
        <begin position="70"/>
        <end position="89"/>
    </location>
</feature>
<dbReference type="Pfam" id="PF12231">
    <property type="entry name" value="Rif1_N"/>
    <property type="match status" value="1"/>
</dbReference>
<dbReference type="EMBL" id="CAJVPD010000222">
    <property type="protein sequence ID" value="CAG8369084.1"/>
    <property type="molecule type" value="Genomic_DNA"/>
</dbReference>
<feature type="compositionally biased region" description="Basic and acidic residues" evidence="7">
    <location>
        <begin position="1610"/>
        <end position="1623"/>
    </location>
</feature>